<evidence type="ECO:0000256" key="3">
    <source>
        <dbReference type="ARBA" id="ARBA00022692"/>
    </source>
</evidence>
<keyword evidence="2" id="KW-1003">Cell membrane</keyword>
<feature type="transmembrane region" description="Helical" evidence="6">
    <location>
        <begin position="75"/>
        <end position="93"/>
    </location>
</feature>
<feature type="transmembrane region" description="Helical" evidence="6">
    <location>
        <begin position="100"/>
        <end position="116"/>
    </location>
</feature>
<feature type="transmembrane region" description="Helical" evidence="6">
    <location>
        <begin position="23"/>
        <end position="41"/>
    </location>
</feature>
<keyword evidence="3 6" id="KW-0812">Transmembrane</keyword>
<keyword evidence="4 6" id="KW-1133">Transmembrane helix</keyword>
<gene>
    <name evidence="7" type="ORF">WG901_19860</name>
</gene>
<reference evidence="7 8" key="1">
    <citation type="submission" date="2024-03" db="EMBL/GenBank/DDBJ databases">
        <authorList>
            <person name="Jo J.-H."/>
        </authorList>
    </citation>
    <scope>NUCLEOTIDE SEQUENCE [LARGE SCALE GENOMIC DNA]</scope>
    <source>
        <strain evidence="7 8">PS1R-30</strain>
    </source>
</reference>
<evidence type="ECO:0000313" key="7">
    <source>
        <dbReference type="EMBL" id="MEJ5978919.1"/>
    </source>
</evidence>
<feature type="transmembrane region" description="Helical" evidence="6">
    <location>
        <begin position="128"/>
        <end position="148"/>
    </location>
</feature>
<dbReference type="Pfam" id="PF09678">
    <property type="entry name" value="Caa3_CtaG"/>
    <property type="match status" value="2"/>
</dbReference>
<evidence type="ECO:0000256" key="6">
    <source>
        <dbReference type="SAM" id="Phobius"/>
    </source>
</evidence>
<evidence type="ECO:0000256" key="4">
    <source>
        <dbReference type="ARBA" id="ARBA00022989"/>
    </source>
</evidence>
<dbReference type="InterPro" id="IPR019108">
    <property type="entry name" value="Caa3_assmbl_CtaG-rel"/>
</dbReference>
<evidence type="ECO:0000256" key="1">
    <source>
        <dbReference type="ARBA" id="ARBA00004651"/>
    </source>
</evidence>
<comment type="subcellular location">
    <subcellularLocation>
        <location evidence="1">Cell membrane</location>
        <topology evidence="1">Multi-pass membrane protein</topology>
    </subcellularLocation>
</comment>
<protein>
    <submittedName>
        <fullName evidence="7">Cytochrome c oxidase assembly protein</fullName>
    </submittedName>
</protein>
<proteinExistence type="predicted"/>
<dbReference type="Proteomes" id="UP001361239">
    <property type="component" value="Unassembled WGS sequence"/>
</dbReference>
<keyword evidence="5 6" id="KW-0472">Membrane</keyword>
<evidence type="ECO:0000256" key="5">
    <source>
        <dbReference type="ARBA" id="ARBA00023136"/>
    </source>
</evidence>
<keyword evidence="8" id="KW-1185">Reference proteome</keyword>
<evidence type="ECO:0000313" key="8">
    <source>
        <dbReference type="Proteomes" id="UP001361239"/>
    </source>
</evidence>
<name>A0ABU8S1U3_9SPHN</name>
<evidence type="ECO:0000256" key="2">
    <source>
        <dbReference type="ARBA" id="ARBA00022475"/>
    </source>
</evidence>
<organism evidence="7 8">
    <name type="scientific">Novosphingobium anseongense</name>
    <dbReference type="NCBI Taxonomy" id="3133436"/>
    <lineage>
        <taxon>Bacteria</taxon>
        <taxon>Pseudomonadati</taxon>
        <taxon>Pseudomonadota</taxon>
        <taxon>Alphaproteobacteria</taxon>
        <taxon>Sphingomonadales</taxon>
        <taxon>Sphingomonadaceae</taxon>
        <taxon>Novosphingobium</taxon>
    </lineage>
</organism>
<feature type="transmembrane region" description="Helical" evidence="6">
    <location>
        <begin position="155"/>
        <end position="182"/>
    </location>
</feature>
<sequence length="236" mass="24794">MSAALPYCGAAPLPAELWERWNLDPLVIAGLIVAIWVGRSLGLRMTPWAAGIAILAAVFVSPLCALGSALFAARVAHHVILAGVAAPLLALALPRAGGSVPRWAAVHALAFWLWHAPPIYAQALASDAVYWLMQATLLGSALMFWRAVRGAAPPLAIAGLLATMVQMGLLGALLTFTTTPLYAWHSVTTQAWGISQLADQQLAGLIMWVIGGALYLATALKVASRLIGDPTRPARA</sequence>
<accession>A0ABU8S1U3</accession>
<feature type="transmembrane region" description="Helical" evidence="6">
    <location>
        <begin position="202"/>
        <end position="223"/>
    </location>
</feature>
<feature type="transmembrane region" description="Helical" evidence="6">
    <location>
        <begin position="48"/>
        <end position="69"/>
    </location>
</feature>
<dbReference type="EMBL" id="JBBHJZ010000005">
    <property type="protein sequence ID" value="MEJ5978919.1"/>
    <property type="molecule type" value="Genomic_DNA"/>
</dbReference>
<comment type="caution">
    <text evidence="7">The sequence shown here is derived from an EMBL/GenBank/DDBJ whole genome shotgun (WGS) entry which is preliminary data.</text>
</comment>
<dbReference type="RefSeq" id="WP_339588863.1">
    <property type="nucleotide sequence ID" value="NZ_JBBHJZ010000005.1"/>
</dbReference>